<evidence type="ECO:0000313" key="2">
    <source>
        <dbReference type="Proteomes" id="UP000828390"/>
    </source>
</evidence>
<sequence>MRAEYLKVIVSQVQQLQFVIVLQKVANLYAVCRHKLVIPYKQLLQCVVHP</sequence>
<organism evidence="1 2">
    <name type="scientific">Dreissena polymorpha</name>
    <name type="common">Zebra mussel</name>
    <name type="synonym">Mytilus polymorpha</name>
    <dbReference type="NCBI Taxonomy" id="45954"/>
    <lineage>
        <taxon>Eukaryota</taxon>
        <taxon>Metazoa</taxon>
        <taxon>Spiralia</taxon>
        <taxon>Lophotrochozoa</taxon>
        <taxon>Mollusca</taxon>
        <taxon>Bivalvia</taxon>
        <taxon>Autobranchia</taxon>
        <taxon>Heteroconchia</taxon>
        <taxon>Euheterodonta</taxon>
        <taxon>Imparidentia</taxon>
        <taxon>Neoheterodontei</taxon>
        <taxon>Myida</taxon>
        <taxon>Dreissenoidea</taxon>
        <taxon>Dreissenidae</taxon>
        <taxon>Dreissena</taxon>
    </lineage>
</organism>
<reference evidence="1" key="1">
    <citation type="journal article" date="2019" name="bioRxiv">
        <title>The Genome of the Zebra Mussel, Dreissena polymorpha: A Resource for Invasive Species Research.</title>
        <authorList>
            <person name="McCartney M.A."/>
            <person name="Auch B."/>
            <person name="Kono T."/>
            <person name="Mallez S."/>
            <person name="Zhang Y."/>
            <person name="Obille A."/>
            <person name="Becker A."/>
            <person name="Abrahante J.E."/>
            <person name="Garbe J."/>
            <person name="Badalamenti J.P."/>
            <person name="Herman A."/>
            <person name="Mangelson H."/>
            <person name="Liachko I."/>
            <person name="Sullivan S."/>
            <person name="Sone E.D."/>
            <person name="Koren S."/>
            <person name="Silverstein K.A.T."/>
            <person name="Beckman K.B."/>
            <person name="Gohl D.M."/>
        </authorList>
    </citation>
    <scope>NUCLEOTIDE SEQUENCE</scope>
    <source>
        <strain evidence="1">Duluth1</strain>
        <tissue evidence="1">Whole animal</tissue>
    </source>
</reference>
<gene>
    <name evidence="1" type="ORF">DPMN_086516</name>
</gene>
<protein>
    <submittedName>
        <fullName evidence="1">Uncharacterized protein</fullName>
    </submittedName>
</protein>
<accession>A0A9D4QW20</accession>
<evidence type="ECO:0000313" key="1">
    <source>
        <dbReference type="EMBL" id="KAH3844260.1"/>
    </source>
</evidence>
<name>A0A9D4QW20_DREPO</name>
<dbReference type="Proteomes" id="UP000828390">
    <property type="component" value="Unassembled WGS sequence"/>
</dbReference>
<comment type="caution">
    <text evidence="1">The sequence shown here is derived from an EMBL/GenBank/DDBJ whole genome shotgun (WGS) entry which is preliminary data.</text>
</comment>
<dbReference type="AlphaFoldDB" id="A0A9D4QW20"/>
<keyword evidence="2" id="KW-1185">Reference proteome</keyword>
<reference evidence="1" key="2">
    <citation type="submission" date="2020-11" db="EMBL/GenBank/DDBJ databases">
        <authorList>
            <person name="McCartney M.A."/>
            <person name="Auch B."/>
            <person name="Kono T."/>
            <person name="Mallez S."/>
            <person name="Becker A."/>
            <person name="Gohl D.M."/>
            <person name="Silverstein K.A.T."/>
            <person name="Koren S."/>
            <person name="Bechman K.B."/>
            <person name="Herman A."/>
            <person name="Abrahante J.E."/>
            <person name="Garbe J."/>
        </authorList>
    </citation>
    <scope>NUCLEOTIDE SEQUENCE</scope>
    <source>
        <strain evidence="1">Duluth1</strain>
        <tissue evidence="1">Whole animal</tissue>
    </source>
</reference>
<dbReference type="EMBL" id="JAIWYP010000003">
    <property type="protein sequence ID" value="KAH3844260.1"/>
    <property type="molecule type" value="Genomic_DNA"/>
</dbReference>
<proteinExistence type="predicted"/>